<keyword evidence="2" id="KW-1185">Reference proteome</keyword>
<dbReference type="EMBL" id="FOJQ01000065">
    <property type="protein sequence ID" value="SFA57721.1"/>
    <property type="molecule type" value="Genomic_DNA"/>
</dbReference>
<proteinExistence type="predicted"/>
<protein>
    <submittedName>
        <fullName evidence="1">Uncharacterized protein</fullName>
    </submittedName>
</protein>
<reference evidence="2" key="1">
    <citation type="submission" date="2016-10" db="EMBL/GenBank/DDBJ databases">
        <authorList>
            <person name="Varghese N."/>
            <person name="Submissions S."/>
        </authorList>
    </citation>
    <scope>NUCLEOTIDE SEQUENCE [LARGE SCALE GENOMIC DNA]</scope>
    <source>
        <strain evidence="2">K1</strain>
    </source>
</reference>
<accession>A0A1I0U0R1</accession>
<gene>
    <name evidence="1" type="ORF">SAMN05216169_106511</name>
</gene>
<organism evidence="1 2">
    <name type="scientific">Anoxybacillus pushchinoensis</name>
    <dbReference type="NCBI Taxonomy" id="150248"/>
    <lineage>
        <taxon>Bacteria</taxon>
        <taxon>Bacillati</taxon>
        <taxon>Bacillota</taxon>
        <taxon>Bacilli</taxon>
        <taxon>Bacillales</taxon>
        <taxon>Anoxybacillaceae</taxon>
        <taxon>Anoxybacillus</taxon>
    </lineage>
</organism>
<evidence type="ECO:0000313" key="2">
    <source>
        <dbReference type="Proteomes" id="UP000198979"/>
    </source>
</evidence>
<evidence type="ECO:0000313" key="1">
    <source>
        <dbReference type="EMBL" id="SFA57721.1"/>
    </source>
</evidence>
<dbReference type="AlphaFoldDB" id="A0A1I0U0R1"/>
<name>A0A1I0U0R1_9BACL</name>
<sequence length="144" mass="17241">MCLDYISENSVYLKVLNYFNATLVILIKIKISKQKGWGNNMSTHFIYDERLGIRLPHLEKEWDMYTKEEQAEILLEWETIRGKIPDRIIELEQQINEKQRQLGEENDFARSCMLNSEIASLASMINDLWIWYRMNQTVTNRIHQ</sequence>
<dbReference type="Proteomes" id="UP000198979">
    <property type="component" value="Unassembled WGS sequence"/>
</dbReference>